<comment type="caution">
    <text evidence="2">The sequence shown here is derived from an EMBL/GenBank/DDBJ whole genome shotgun (WGS) entry which is preliminary data.</text>
</comment>
<evidence type="ECO:0000256" key="1">
    <source>
        <dbReference type="SAM" id="MobiDB-lite"/>
    </source>
</evidence>
<dbReference type="AlphaFoldDB" id="A0A1V2I273"/>
<name>A0A1V2I273_9ACTN</name>
<dbReference type="Pfam" id="PF13148">
    <property type="entry name" value="DUF3987"/>
    <property type="match status" value="1"/>
</dbReference>
<protein>
    <recommendedName>
        <fullName evidence="4">DNA primase</fullName>
    </recommendedName>
</protein>
<reference evidence="3" key="1">
    <citation type="submission" date="2016-10" db="EMBL/GenBank/DDBJ databases">
        <title>Frankia sp. NRRL B-16386 Genome sequencing.</title>
        <authorList>
            <person name="Ghodhbane-Gtari F."/>
            <person name="Swanson E."/>
            <person name="Gueddou A."/>
            <person name="Hezbri K."/>
            <person name="Ktari K."/>
            <person name="Nouioui I."/>
            <person name="Morris K."/>
            <person name="Simpson S."/>
            <person name="Abebe-Akele F."/>
            <person name="Thomas K."/>
            <person name="Gtari M."/>
            <person name="Tisa L.S."/>
        </authorList>
    </citation>
    <scope>NUCLEOTIDE SEQUENCE [LARGE SCALE GENOMIC DNA]</scope>
    <source>
        <strain evidence="3">NRRL B-16386</strain>
    </source>
</reference>
<accession>A0A1V2I273</accession>
<organism evidence="2 3">
    <name type="scientific">Pseudofrankia asymbiotica</name>
    <dbReference type="NCBI Taxonomy" id="1834516"/>
    <lineage>
        <taxon>Bacteria</taxon>
        <taxon>Bacillati</taxon>
        <taxon>Actinomycetota</taxon>
        <taxon>Actinomycetes</taxon>
        <taxon>Frankiales</taxon>
        <taxon>Frankiaceae</taxon>
        <taxon>Pseudofrankia</taxon>
    </lineage>
</organism>
<sequence>MRPLRPAELAADPGDGPPWELPVPLSTVPPPPGFPIDVYPPWLADYVRAVATFTQTDPAMAGAVALAVLSTCAGGRLEVEPRPGWREPVNLFLAVVADPGERKSPVHGALTAPLLAAERTLAARVEPLARENAALKDIAGRAAEQAKTVAAKATEEEKRKALTTEAVAAALAAEAVTVPNLPRLLGDDSTPEALISLMADNGGRIAVISDEGGIFDIFAGRFSSVPNLDPYLKGHAGRPMRVDRKGRDGEFIPNPALTVGVMIQPSVLRRFGADADLTGRGLAARFLFVLPGSLAGWRDVNAPPVPAPLTDAYNHNIQHLAATLAEWEDPIVVTLTSDADQVRTAHAERVENDLRPGGEYHAMREWANKLPGTTLRLAGLLHMAHRPTDGWRHPITAEQMAGAVQLADALAAHYRTALHAVTTEPNHTAALKTLRFLADRQITTFTRRELHRRLIRQLPTAADVAATLDVLTTYGWTRTRPDGHHQLHPRAADLLETVDTLTTNINGAFSAGHSPETPVNTPR</sequence>
<proteinExistence type="predicted"/>
<gene>
    <name evidence="2" type="ORF">BL253_31990</name>
</gene>
<evidence type="ECO:0000313" key="2">
    <source>
        <dbReference type="EMBL" id="ONH23852.1"/>
    </source>
</evidence>
<evidence type="ECO:0008006" key="4">
    <source>
        <dbReference type="Google" id="ProtNLM"/>
    </source>
</evidence>
<dbReference type="EMBL" id="MOMC01000079">
    <property type="protein sequence ID" value="ONH23852.1"/>
    <property type="molecule type" value="Genomic_DNA"/>
</dbReference>
<evidence type="ECO:0000313" key="3">
    <source>
        <dbReference type="Proteomes" id="UP000188929"/>
    </source>
</evidence>
<keyword evidence="3" id="KW-1185">Reference proteome</keyword>
<dbReference type="InterPro" id="IPR025048">
    <property type="entry name" value="DUF3987"/>
</dbReference>
<dbReference type="Proteomes" id="UP000188929">
    <property type="component" value="Unassembled WGS sequence"/>
</dbReference>
<feature type="region of interest" description="Disordered" evidence="1">
    <location>
        <begin position="1"/>
        <end position="22"/>
    </location>
</feature>
<dbReference type="STRING" id="1834516.BL253_31990"/>